<comment type="caution">
    <text evidence="2">The sequence shown here is derived from an EMBL/GenBank/DDBJ whole genome shotgun (WGS) entry which is preliminary data.</text>
</comment>
<reference evidence="2" key="1">
    <citation type="submission" date="2022-11" db="EMBL/GenBank/DDBJ databases">
        <authorList>
            <person name="Petersen C."/>
        </authorList>
    </citation>
    <scope>NUCLEOTIDE SEQUENCE</scope>
    <source>
        <strain evidence="2">IBT 20477</strain>
    </source>
</reference>
<protein>
    <submittedName>
        <fullName evidence="2">Uncharacterized protein</fullName>
    </submittedName>
</protein>
<proteinExistence type="predicted"/>
<name>A0A9W9J4P5_9EURO</name>
<evidence type="ECO:0000313" key="3">
    <source>
        <dbReference type="Proteomes" id="UP001150942"/>
    </source>
</evidence>
<sequence length="137" mass="15502">MPPNPQSKQKLGQTVSEEHGGNEVTTLPLTQVDPNSAAPTRAFSPLHLEASKNESIALEFSRLGLEYEDLNTFLATLHTEYNTMDWAIQDPHNWHHEVSKIAEIADNNDEFLALLKKRQEERGLTRSRMPKKGSKHC</sequence>
<organism evidence="2 3">
    <name type="scientific">Penicillium cf. viridicatum</name>
    <dbReference type="NCBI Taxonomy" id="2972119"/>
    <lineage>
        <taxon>Eukaryota</taxon>
        <taxon>Fungi</taxon>
        <taxon>Dikarya</taxon>
        <taxon>Ascomycota</taxon>
        <taxon>Pezizomycotina</taxon>
        <taxon>Eurotiomycetes</taxon>
        <taxon>Eurotiomycetidae</taxon>
        <taxon>Eurotiales</taxon>
        <taxon>Aspergillaceae</taxon>
        <taxon>Penicillium</taxon>
    </lineage>
</organism>
<reference evidence="2" key="2">
    <citation type="journal article" date="2023" name="IMA Fungus">
        <title>Comparative genomic study of the Penicillium genus elucidates a diverse pangenome and 15 lateral gene transfer events.</title>
        <authorList>
            <person name="Petersen C."/>
            <person name="Sorensen T."/>
            <person name="Nielsen M.R."/>
            <person name="Sondergaard T.E."/>
            <person name="Sorensen J.L."/>
            <person name="Fitzpatrick D.A."/>
            <person name="Frisvad J.C."/>
            <person name="Nielsen K.L."/>
        </authorList>
    </citation>
    <scope>NUCLEOTIDE SEQUENCE</scope>
    <source>
        <strain evidence="2">IBT 20477</strain>
    </source>
</reference>
<dbReference type="EMBL" id="JAPQKQ010000007">
    <property type="protein sequence ID" value="KAJ5187606.1"/>
    <property type="molecule type" value="Genomic_DNA"/>
</dbReference>
<feature type="region of interest" description="Disordered" evidence="1">
    <location>
        <begin position="1"/>
        <end position="40"/>
    </location>
</feature>
<keyword evidence="3" id="KW-1185">Reference proteome</keyword>
<dbReference type="AlphaFoldDB" id="A0A9W9J4P5"/>
<gene>
    <name evidence="2" type="ORF">N7449_010600</name>
</gene>
<feature type="compositionally biased region" description="Polar residues" evidence="1">
    <location>
        <begin position="1"/>
        <end position="15"/>
    </location>
</feature>
<dbReference type="OrthoDB" id="4366798at2759"/>
<accession>A0A9W9J4P5</accession>
<evidence type="ECO:0000313" key="2">
    <source>
        <dbReference type="EMBL" id="KAJ5187606.1"/>
    </source>
</evidence>
<evidence type="ECO:0000256" key="1">
    <source>
        <dbReference type="SAM" id="MobiDB-lite"/>
    </source>
</evidence>
<dbReference type="Proteomes" id="UP001150942">
    <property type="component" value="Unassembled WGS sequence"/>
</dbReference>
<feature type="compositionally biased region" description="Polar residues" evidence="1">
    <location>
        <begin position="23"/>
        <end position="38"/>
    </location>
</feature>